<dbReference type="InterPro" id="IPR035965">
    <property type="entry name" value="PAS-like_dom_sf"/>
</dbReference>
<evidence type="ECO:0000256" key="2">
    <source>
        <dbReference type="ARBA" id="ARBA00004141"/>
    </source>
</evidence>
<reference evidence="15 16" key="1">
    <citation type="submission" date="2021-12" db="EMBL/GenBank/DDBJ databases">
        <title>Genome sequencing of bacteria with rrn-lacking chromosome and rrn-plasmid.</title>
        <authorList>
            <person name="Anda M."/>
            <person name="Iwasaki W."/>
        </authorList>
    </citation>
    <scope>NUCLEOTIDE SEQUENCE [LARGE SCALE GENOMIC DNA]</scope>
    <source>
        <strain evidence="15 16">NBRC 101262</strain>
        <plasmid evidence="15 16">pPP1</plasmid>
    </source>
</reference>
<comment type="catalytic activity">
    <reaction evidence="1">
        <text>ATP + protein L-histidine = ADP + protein N-phospho-L-histidine.</text>
        <dbReference type="EC" id="2.7.13.3"/>
    </reaction>
</comment>
<dbReference type="InterPro" id="IPR000014">
    <property type="entry name" value="PAS"/>
</dbReference>
<protein>
    <recommendedName>
        <fullName evidence="3">histidine kinase</fullName>
        <ecNumber evidence="3">2.7.13.3</ecNumber>
    </recommendedName>
</protein>
<evidence type="ECO:0000256" key="8">
    <source>
        <dbReference type="ARBA" id="ARBA00022777"/>
    </source>
</evidence>
<dbReference type="InterPro" id="IPR050482">
    <property type="entry name" value="Sensor_HK_TwoCompSys"/>
</dbReference>
<keyword evidence="4" id="KW-0597">Phosphoprotein</keyword>
<geneLocation type="plasmid" evidence="15 16">
    <name>pPP1</name>
</geneLocation>
<evidence type="ECO:0000256" key="10">
    <source>
        <dbReference type="ARBA" id="ARBA00022989"/>
    </source>
</evidence>
<dbReference type="RefSeq" id="WP_338398485.1">
    <property type="nucleotide sequence ID" value="NZ_AP025293.1"/>
</dbReference>
<name>A0ABM7VI57_9BACT</name>
<evidence type="ECO:0000256" key="11">
    <source>
        <dbReference type="ARBA" id="ARBA00023012"/>
    </source>
</evidence>
<keyword evidence="7" id="KW-0547">Nucleotide-binding</keyword>
<dbReference type="Gene3D" id="1.20.5.1930">
    <property type="match status" value="1"/>
</dbReference>
<dbReference type="SUPFAM" id="SSF55874">
    <property type="entry name" value="ATPase domain of HSP90 chaperone/DNA topoisomerase II/histidine kinase"/>
    <property type="match status" value="1"/>
</dbReference>
<evidence type="ECO:0000256" key="4">
    <source>
        <dbReference type="ARBA" id="ARBA00022553"/>
    </source>
</evidence>
<dbReference type="Proteomes" id="UP001354989">
    <property type="component" value="Plasmid pPP1"/>
</dbReference>
<dbReference type="Pfam" id="PF07730">
    <property type="entry name" value="HisKA_3"/>
    <property type="match status" value="1"/>
</dbReference>
<feature type="domain" description="Histidine kinase/HSP90-like ATPase" evidence="14">
    <location>
        <begin position="505"/>
        <end position="595"/>
    </location>
</feature>
<organism evidence="15 16">
    <name type="scientific">Persicobacter psychrovividus</name>
    <dbReference type="NCBI Taxonomy" id="387638"/>
    <lineage>
        <taxon>Bacteria</taxon>
        <taxon>Pseudomonadati</taxon>
        <taxon>Bacteroidota</taxon>
        <taxon>Cytophagia</taxon>
        <taxon>Cytophagales</taxon>
        <taxon>Persicobacteraceae</taxon>
        <taxon>Persicobacter</taxon>
    </lineage>
</organism>
<dbReference type="EC" id="2.7.13.3" evidence="3"/>
<evidence type="ECO:0000256" key="6">
    <source>
        <dbReference type="ARBA" id="ARBA00022692"/>
    </source>
</evidence>
<dbReference type="PANTHER" id="PTHR24421:SF10">
    <property type="entry name" value="NITRATE_NITRITE SENSOR PROTEIN NARQ"/>
    <property type="match status" value="1"/>
</dbReference>
<evidence type="ECO:0000256" key="1">
    <source>
        <dbReference type="ARBA" id="ARBA00000085"/>
    </source>
</evidence>
<dbReference type="InterPro" id="IPR029095">
    <property type="entry name" value="NarX-like_N"/>
</dbReference>
<keyword evidence="8" id="KW-0418">Kinase</keyword>
<accession>A0ABM7VI57</accession>
<dbReference type="InterPro" id="IPR003594">
    <property type="entry name" value="HATPase_dom"/>
</dbReference>
<evidence type="ECO:0000313" key="15">
    <source>
        <dbReference type="EMBL" id="BDD00666.1"/>
    </source>
</evidence>
<feature type="transmembrane region" description="Helical" evidence="13">
    <location>
        <begin position="192"/>
        <end position="211"/>
    </location>
</feature>
<dbReference type="CDD" id="cd16917">
    <property type="entry name" value="HATPase_UhpB-NarQ-NarX-like"/>
    <property type="match status" value="1"/>
</dbReference>
<keyword evidence="15" id="KW-0614">Plasmid</keyword>
<keyword evidence="11" id="KW-0902">Two-component regulatory system</keyword>
<evidence type="ECO:0000256" key="9">
    <source>
        <dbReference type="ARBA" id="ARBA00022840"/>
    </source>
</evidence>
<keyword evidence="5" id="KW-0808">Transferase</keyword>
<dbReference type="EMBL" id="AP025293">
    <property type="protein sequence ID" value="BDD00666.1"/>
    <property type="molecule type" value="Genomic_DNA"/>
</dbReference>
<dbReference type="Gene3D" id="3.30.565.10">
    <property type="entry name" value="Histidine kinase-like ATPase, C-terminal domain"/>
    <property type="match status" value="1"/>
</dbReference>
<evidence type="ECO:0000313" key="16">
    <source>
        <dbReference type="Proteomes" id="UP001354989"/>
    </source>
</evidence>
<dbReference type="Gene3D" id="3.30.450.20">
    <property type="entry name" value="PAS domain"/>
    <property type="match status" value="1"/>
</dbReference>
<dbReference type="Pfam" id="PF02518">
    <property type="entry name" value="HATPase_c"/>
    <property type="match status" value="1"/>
</dbReference>
<evidence type="ECO:0000256" key="13">
    <source>
        <dbReference type="SAM" id="Phobius"/>
    </source>
</evidence>
<feature type="transmembrane region" description="Helical" evidence="13">
    <location>
        <begin position="20"/>
        <end position="39"/>
    </location>
</feature>
<evidence type="ECO:0000256" key="5">
    <source>
        <dbReference type="ARBA" id="ARBA00022679"/>
    </source>
</evidence>
<dbReference type="SMART" id="SM00387">
    <property type="entry name" value="HATPase_c"/>
    <property type="match status" value="1"/>
</dbReference>
<dbReference type="PANTHER" id="PTHR24421">
    <property type="entry name" value="NITRATE/NITRITE SENSOR PROTEIN NARX-RELATED"/>
    <property type="match status" value="1"/>
</dbReference>
<evidence type="ECO:0000256" key="3">
    <source>
        <dbReference type="ARBA" id="ARBA00012438"/>
    </source>
</evidence>
<dbReference type="SUPFAM" id="SSF55785">
    <property type="entry name" value="PYP-like sensor domain (PAS domain)"/>
    <property type="match status" value="1"/>
</dbReference>
<dbReference type="InterPro" id="IPR011712">
    <property type="entry name" value="Sig_transdc_His_kin_sub3_dim/P"/>
</dbReference>
<evidence type="ECO:0000256" key="7">
    <source>
        <dbReference type="ARBA" id="ARBA00022741"/>
    </source>
</evidence>
<sequence>MPPFTESDNPQQYPFRKYAHMYILAILGITWTIIFRDVYLQQYLKDKMYISRTVNLGGRQRMLSQKLTKNAVLLRQVDAHEFEERKRIVQEDFEDWSQVHYDLQHGNKRLNIPSQNSAEIRAKFNELNPYFNGMSAVILDILQIPYGDPSLDAAVNKLLKVERDYLDSMDKVVFQYDHEAVQKMKKLNHLQWVMLIVALAILALEVVFIFWPTTAHIRKITDKLGESEQQAKRMYHELQGLYGKLEKAYKNEQAINSAIGKEHILGRMNPQGKLIYASKKLADWMGHERNALLIHFEDVFVTNNHEPGVLSAALSEAQSGELWHDQLLLHDADGNDLWLDVSLVPVSGNGKRVEKILILGANITTVKLLAAERATLELDEVQSAFKTHKERASFILFAQEEERKRIARDLHDGIGQMLTALKFELEAIDPYNGKRTEIKLAELRQPLRDLIIEVRRISHNLNPNVLTDYGLIPALRNFAKEMTQYSGKSIIFENQSGFNQRLSQITETNLYRIVQEAVNNALKYSEGECIEIVVAHNRTDLTIVIKDNGEGFDLSSVKEGNGLGNIRERTSYANGQCEIITSPTNGTQITVKVPI</sequence>
<keyword evidence="10 13" id="KW-1133">Transmembrane helix</keyword>
<evidence type="ECO:0000256" key="12">
    <source>
        <dbReference type="ARBA" id="ARBA00023136"/>
    </source>
</evidence>
<keyword evidence="9" id="KW-0067">ATP-binding</keyword>
<evidence type="ECO:0000259" key="14">
    <source>
        <dbReference type="SMART" id="SM00387"/>
    </source>
</evidence>
<keyword evidence="16" id="KW-1185">Reference proteome</keyword>
<dbReference type="InterPro" id="IPR036890">
    <property type="entry name" value="HATPase_C_sf"/>
</dbReference>
<dbReference type="Pfam" id="PF13426">
    <property type="entry name" value="PAS_9"/>
    <property type="match status" value="1"/>
</dbReference>
<proteinExistence type="predicted"/>
<dbReference type="Pfam" id="PF13675">
    <property type="entry name" value="PilJ"/>
    <property type="match status" value="1"/>
</dbReference>
<keyword evidence="12 13" id="KW-0472">Membrane</keyword>
<comment type="subcellular location">
    <subcellularLocation>
        <location evidence="2">Membrane</location>
        <topology evidence="2">Multi-pass membrane protein</topology>
    </subcellularLocation>
</comment>
<gene>
    <name evidence="15" type="ORF">PEPS_29460</name>
</gene>
<keyword evidence="6 13" id="KW-0812">Transmembrane</keyword>